<proteinExistence type="predicted"/>
<accession>A0A229UYG1</accession>
<sequence length="385" mass="41973">MMRWSIGIVTEAAEPEQGVQETLVELADGSNGKAIYYCEEGMKASLSPGDQVLVNTTAASLRLGTGGYHFIHSIIPSSNSASPVSYAEYDIRDENTSGHIMKMRYTPLQRSVLAAEEAASDYHPLFLEHLSLEGLPVLIGELHSMLPAVLCRLRQLEQKQGKKCKVAYIMTDGAALPLSFSRHVRLLKRLDWLAGTVTYGHAYGGDLETVNKYTALLAAKHVLQADIAVVLMGPGSVGTGTLLGFSGIETGELINAAAALHGKPILIPRMSFTDLRERHQGLSHHALTVLSKVALAEACVPLPKLSGVWMQRLHKQICEAGIEARHQLRWHEPLKAEEWDQALAAYPEPIYSMGRELHEDPCCLAGIGAAADEAWNAWQSLCHEG</sequence>
<dbReference type="RefSeq" id="WP_094013392.1">
    <property type="nucleotide sequence ID" value="NZ_NMQW01000002.1"/>
</dbReference>
<dbReference type="Pfam" id="PF12982">
    <property type="entry name" value="DUF3866"/>
    <property type="match status" value="1"/>
</dbReference>
<name>A0A229UYG1_9BACL</name>
<dbReference type="OrthoDB" id="3401376at2"/>
<dbReference type="AlphaFoldDB" id="A0A229UYG1"/>
<reference evidence="1 2" key="1">
    <citation type="submission" date="2017-07" db="EMBL/GenBank/DDBJ databases">
        <title>Genome sequencing and assembly of Paenibacillus rigui.</title>
        <authorList>
            <person name="Mayilraj S."/>
        </authorList>
    </citation>
    <scope>NUCLEOTIDE SEQUENCE [LARGE SCALE GENOMIC DNA]</scope>
    <source>
        <strain evidence="1 2">JCM 16352</strain>
    </source>
</reference>
<comment type="caution">
    <text evidence="1">The sequence shown here is derived from an EMBL/GenBank/DDBJ whole genome shotgun (WGS) entry which is preliminary data.</text>
</comment>
<gene>
    <name evidence="1" type="ORF">CF651_03390</name>
</gene>
<evidence type="ECO:0000313" key="1">
    <source>
        <dbReference type="EMBL" id="OXM88145.1"/>
    </source>
</evidence>
<protein>
    <recommendedName>
        <fullName evidence="3">DUF3866 domain-containing protein</fullName>
    </recommendedName>
</protein>
<dbReference type="EMBL" id="NMQW01000002">
    <property type="protein sequence ID" value="OXM88145.1"/>
    <property type="molecule type" value="Genomic_DNA"/>
</dbReference>
<organism evidence="1 2">
    <name type="scientific">Paenibacillus rigui</name>
    <dbReference type="NCBI Taxonomy" id="554312"/>
    <lineage>
        <taxon>Bacteria</taxon>
        <taxon>Bacillati</taxon>
        <taxon>Bacillota</taxon>
        <taxon>Bacilli</taxon>
        <taxon>Bacillales</taxon>
        <taxon>Paenibacillaceae</taxon>
        <taxon>Paenibacillus</taxon>
    </lineage>
</organism>
<evidence type="ECO:0000313" key="2">
    <source>
        <dbReference type="Proteomes" id="UP000215509"/>
    </source>
</evidence>
<evidence type="ECO:0008006" key="3">
    <source>
        <dbReference type="Google" id="ProtNLM"/>
    </source>
</evidence>
<dbReference type="Proteomes" id="UP000215509">
    <property type="component" value="Unassembled WGS sequence"/>
</dbReference>
<dbReference type="InterPro" id="IPR024479">
    <property type="entry name" value="DUF3866"/>
</dbReference>
<keyword evidence="2" id="KW-1185">Reference proteome</keyword>